<comment type="caution">
    <text evidence="17">The sequence shown here is derived from an EMBL/GenBank/DDBJ whole genome shotgun (WGS) entry which is preliminary data.</text>
</comment>
<feature type="transmembrane region" description="Helical" evidence="14">
    <location>
        <begin position="174"/>
        <end position="192"/>
    </location>
</feature>
<evidence type="ECO:0000256" key="4">
    <source>
        <dbReference type="ARBA" id="ARBA00022475"/>
    </source>
</evidence>
<comment type="subcellular location">
    <subcellularLocation>
        <location evidence="2">Cell membrane</location>
        <topology evidence="2">Multi-pass membrane protein</topology>
    </subcellularLocation>
</comment>
<dbReference type="SMART" id="SM00387">
    <property type="entry name" value="HATPase_c"/>
    <property type="match status" value="1"/>
</dbReference>
<dbReference type="EC" id="2.7.13.3" evidence="3"/>
<comment type="catalytic activity">
    <reaction evidence="1">
        <text>ATP + protein L-histidine = ADP + protein N-phospho-L-histidine.</text>
        <dbReference type="EC" id="2.7.13.3"/>
    </reaction>
</comment>
<keyword evidence="12" id="KW-0902">Two-component regulatory system</keyword>
<dbReference type="Gene3D" id="1.10.287.130">
    <property type="match status" value="1"/>
</dbReference>
<dbReference type="PROSITE" id="PS50109">
    <property type="entry name" value="HIS_KIN"/>
    <property type="match status" value="1"/>
</dbReference>
<dbReference type="InterPro" id="IPR003594">
    <property type="entry name" value="HATPase_dom"/>
</dbReference>
<name>A0A926DG63_9FIRM</name>
<dbReference type="Gene3D" id="3.30.565.10">
    <property type="entry name" value="Histidine kinase-like ATPase, C-terminal domain"/>
    <property type="match status" value="1"/>
</dbReference>
<feature type="transmembrane region" description="Helical" evidence="14">
    <location>
        <begin position="6"/>
        <end position="31"/>
    </location>
</feature>
<evidence type="ECO:0000256" key="8">
    <source>
        <dbReference type="ARBA" id="ARBA00022741"/>
    </source>
</evidence>
<dbReference type="GO" id="GO:0005524">
    <property type="term" value="F:ATP binding"/>
    <property type="evidence" value="ECO:0007669"/>
    <property type="project" value="UniProtKB-KW"/>
</dbReference>
<dbReference type="CDD" id="cd00075">
    <property type="entry name" value="HATPase"/>
    <property type="match status" value="1"/>
</dbReference>
<dbReference type="PANTHER" id="PTHR45528">
    <property type="entry name" value="SENSOR HISTIDINE KINASE CPXA"/>
    <property type="match status" value="1"/>
</dbReference>
<dbReference type="Pfam" id="PF00672">
    <property type="entry name" value="HAMP"/>
    <property type="match status" value="1"/>
</dbReference>
<dbReference type="InterPro" id="IPR003660">
    <property type="entry name" value="HAMP_dom"/>
</dbReference>
<organism evidence="17 18">
    <name type="scientific">Feifania hominis</name>
    <dbReference type="NCBI Taxonomy" id="2763660"/>
    <lineage>
        <taxon>Bacteria</taxon>
        <taxon>Bacillati</taxon>
        <taxon>Bacillota</taxon>
        <taxon>Clostridia</taxon>
        <taxon>Eubacteriales</taxon>
        <taxon>Feifaniaceae</taxon>
        <taxon>Feifania</taxon>
    </lineage>
</organism>
<keyword evidence="4" id="KW-1003">Cell membrane</keyword>
<dbReference type="SUPFAM" id="SSF158472">
    <property type="entry name" value="HAMP domain-like"/>
    <property type="match status" value="1"/>
</dbReference>
<dbReference type="InterPro" id="IPR036890">
    <property type="entry name" value="HATPase_C_sf"/>
</dbReference>
<evidence type="ECO:0000256" key="5">
    <source>
        <dbReference type="ARBA" id="ARBA00022553"/>
    </source>
</evidence>
<dbReference type="AlphaFoldDB" id="A0A926DG63"/>
<evidence type="ECO:0000256" key="2">
    <source>
        <dbReference type="ARBA" id="ARBA00004651"/>
    </source>
</evidence>
<accession>A0A926DG63</accession>
<evidence type="ECO:0000256" key="14">
    <source>
        <dbReference type="SAM" id="Phobius"/>
    </source>
</evidence>
<evidence type="ECO:0000259" key="15">
    <source>
        <dbReference type="PROSITE" id="PS50109"/>
    </source>
</evidence>
<dbReference type="Pfam" id="PF02518">
    <property type="entry name" value="HATPase_c"/>
    <property type="match status" value="1"/>
</dbReference>
<dbReference type="Pfam" id="PF00512">
    <property type="entry name" value="HisKA"/>
    <property type="match status" value="1"/>
</dbReference>
<evidence type="ECO:0000256" key="12">
    <source>
        <dbReference type="ARBA" id="ARBA00023012"/>
    </source>
</evidence>
<dbReference type="FunFam" id="1.10.287.130:FF:000001">
    <property type="entry name" value="Two-component sensor histidine kinase"/>
    <property type="match status" value="1"/>
</dbReference>
<keyword evidence="9 17" id="KW-0418">Kinase</keyword>
<dbReference type="Proteomes" id="UP000620366">
    <property type="component" value="Unassembled WGS sequence"/>
</dbReference>
<evidence type="ECO:0000313" key="18">
    <source>
        <dbReference type="Proteomes" id="UP000620366"/>
    </source>
</evidence>
<evidence type="ECO:0000256" key="9">
    <source>
        <dbReference type="ARBA" id="ARBA00022777"/>
    </source>
</evidence>
<dbReference type="SUPFAM" id="SSF55874">
    <property type="entry name" value="ATPase domain of HSP90 chaperone/DNA topoisomerase II/histidine kinase"/>
    <property type="match status" value="1"/>
</dbReference>
<evidence type="ECO:0000256" key="3">
    <source>
        <dbReference type="ARBA" id="ARBA00012438"/>
    </source>
</evidence>
<keyword evidence="5" id="KW-0597">Phosphoprotein</keyword>
<keyword evidence="18" id="KW-1185">Reference proteome</keyword>
<dbReference type="InterPro" id="IPR036097">
    <property type="entry name" value="HisK_dim/P_sf"/>
</dbReference>
<keyword evidence="7 14" id="KW-0812">Transmembrane</keyword>
<keyword evidence="11 14" id="KW-1133">Transmembrane helix</keyword>
<dbReference type="EMBL" id="JACRSP010000005">
    <property type="protein sequence ID" value="MBC8537217.1"/>
    <property type="molecule type" value="Genomic_DNA"/>
</dbReference>
<keyword evidence="6" id="KW-0808">Transferase</keyword>
<feature type="domain" description="Histidine kinase" evidence="15">
    <location>
        <begin position="255"/>
        <end position="475"/>
    </location>
</feature>
<dbReference type="SMART" id="SM00388">
    <property type="entry name" value="HisKA"/>
    <property type="match status" value="1"/>
</dbReference>
<evidence type="ECO:0000313" key="17">
    <source>
        <dbReference type="EMBL" id="MBC8537217.1"/>
    </source>
</evidence>
<reference evidence="17" key="1">
    <citation type="submission" date="2020-08" db="EMBL/GenBank/DDBJ databases">
        <title>Genome public.</title>
        <authorList>
            <person name="Liu C."/>
            <person name="Sun Q."/>
        </authorList>
    </citation>
    <scope>NUCLEOTIDE SEQUENCE</scope>
    <source>
        <strain evidence="17">BX7</strain>
    </source>
</reference>
<dbReference type="CDD" id="cd00082">
    <property type="entry name" value="HisKA"/>
    <property type="match status" value="1"/>
</dbReference>
<dbReference type="RefSeq" id="WP_249301666.1">
    <property type="nucleotide sequence ID" value="NZ_JACRSP010000005.1"/>
</dbReference>
<dbReference type="GO" id="GO:0005886">
    <property type="term" value="C:plasma membrane"/>
    <property type="evidence" value="ECO:0007669"/>
    <property type="project" value="UniProtKB-SubCell"/>
</dbReference>
<dbReference type="InterPro" id="IPR004358">
    <property type="entry name" value="Sig_transdc_His_kin-like_C"/>
</dbReference>
<dbReference type="FunFam" id="3.30.565.10:FF:000006">
    <property type="entry name" value="Sensor histidine kinase WalK"/>
    <property type="match status" value="1"/>
</dbReference>
<dbReference type="PRINTS" id="PR00344">
    <property type="entry name" value="BCTRLSENSOR"/>
</dbReference>
<dbReference type="PROSITE" id="PS50885">
    <property type="entry name" value="HAMP"/>
    <property type="match status" value="1"/>
</dbReference>
<dbReference type="SMART" id="SM00304">
    <property type="entry name" value="HAMP"/>
    <property type="match status" value="1"/>
</dbReference>
<evidence type="ECO:0000256" key="10">
    <source>
        <dbReference type="ARBA" id="ARBA00022840"/>
    </source>
</evidence>
<dbReference type="InterPro" id="IPR003661">
    <property type="entry name" value="HisK_dim/P_dom"/>
</dbReference>
<sequence length="478" mass="53224">MSNSITARFFLVSLIIVVFSFSTLAGIMFFLTERYSFEEKVSMMSSNAGKISELTVTLSENNTYAMQITYRSTLNLLADISDTSILVALPDGQLFFASENQAVNTETTVPEAAIARILSTGEFSSVSNLGGLYPNNRFVVGEPVLDREGYLIASVFVSSSASGYSEMLSNMVRIFILSSLSVLFLTFIVIYFSTRQMVKPLKEMSRAAKSFAKGNFNTRVAVRGSDEIAELAVAFNNMATSLASLEELRTGFIANVSHDLRTPMTTISGFIDGILDGTIPREDESHYLTVVSNEIKRLSKLVHTLLELSKIESGQIEYHPVRFDICESMRKLLLSFEQSINNKRLQVELSLCEERFEVVADEDAIARVMYNLIDNAIKFSYPDGVLTLSITRGDKNDRNVYVSVKNTGVGIPESDLPYVFERFYKSDKSRGLDKTGSGLGLYIVKSIIDRHGGRITVKSVQNEFCEFVFSLPLETEEK</sequence>
<keyword evidence="13 14" id="KW-0472">Membrane</keyword>
<dbReference type="InterPro" id="IPR050398">
    <property type="entry name" value="HssS/ArlS-like"/>
</dbReference>
<evidence type="ECO:0000256" key="1">
    <source>
        <dbReference type="ARBA" id="ARBA00000085"/>
    </source>
</evidence>
<evidence type="ECO:0000256" key="11">
    <source>
        <dbReference type="ARBA" id="ARBA00022989"/>
    </source>
</evidence>
<gene>
    <name evidence="17" type="ORF">H8695_11015</name>
</gene>
<evidence type="ECO:0000259" key="16">
    <source>
        <dbReference type="PROSITE" id="PS50885"/>
    </source>
</evidence>
<dbReference type="InterPro" id="IPR005467">
    <property type="entry name" value="His_kinase_dom"/>
</dbReference>
<evidence type="ECO:0000256" key="13">
    <source>
        <dbReference type="ARBA" id="ARBA00023136"/>
    </source>
</evidence>
<dbReference type="CDD" id="cd06225">
    <property type="entry name" value="HAMP"/>
    <property type="match status" value="1"/>
</dbReference>
<dbReference type="PANTHER" id="PTHR45528:SF1">
    <property type="entry name" value="SENSOR HISTIDINE KINASE CPXA"/>
    <property type="match status" value="1"/>
</dbReference>
<dbReference type="Gene3D" id="6.10.340.10">
    <property type="match status" value="1"/>
</dbReference>
<evidence type="ECO:0000256" key="6">
    <source>
        <dbReference type="ARBA" id="ARBA00022679"/>
    </source>
</evidence>
<keyword evidence="8" id="KW-0547">Nucleotide-binding</keyword>
<evidence type="ECO:0000256" key="7">
    <source>
        <dbReference type="ARBA" id="ARBA00022692"/>
    </source>
</evidence>
<feature type="domain" description="HAMP" evidence="16">
    <location>
        <begin position="195"/>
        <end position="247"/>
    </location>
</feature>
<dbReference type="SUPFAM" id="SSF47384">
    <property type="entry name" value="Homodimeric domain of signal transducing histidine kinase"/>
    <property type="match status" value="1"/>
</dbReference>
<dbReference type="GO" id="GO:0000155">
    <property type="term" value="F:phosphorelay sensor kinase activity"/>
    <property type="evidence" value="ECO:0007669"/>
    <property type="project" value="InterPro"/>
</dbReference>
<keyword evidence="10" id="KW-0067">ATP-binding</keyword>
<protein>
    <recommendedName>
        <fullName evidence="3">histidine kinase</fullName>
        <ecNumber evidence="3">2.7.13.3</ecNumber>
    </recommendedName>
</protein>
<proteinExistence type="predicted"/>